<protein>
    <submittedName>
        <fullName evidence="1">Uncharacterized protein</fullName>
    </submittedName>
</protein>
<dbReference type="AlphaFoldDB" id="A0A0G1CH44"/>
<reference evidence="1 2" key="1">
    <citation type="journal article" date="2015" name="Nature">
        <title>rRNA introns, odd ribosomes, and small enigmatic genomes across a large radiation of phyla.</title>
        <authorList>
            <person name="Brown C.T."/>
            <person name="Hug L.A."/>
            <person name="Thomas B.C."/>
            <person name="Sharon I."/>
            <person name="Castelle C.J."/>
            <person name="Singh A."/>
            <person name="Wilkins M.J."/>
            <person name="Williams K.H."/>
            <person name="Banfield J.F."/>
        </authorList>
    </citation>
    <scope>NUCLEOTIDE SEQUENCE [LARGE SCALE GENOMIC DNA]</scope>
</reference>
<proteinExistence type="predicted"/>
<organism evidence="1 2">
    <name type="scientific">Candidatus Gottesmanbacteria bacterium GW2011_GWA1_43_11</name>
    <dbReference type="NCBI Taxonomy" id="1618436"/>
    <lineage>
        <taxon>Bacteria</taxon>
        <taxon>Candidatus Gottesmaniibacteriota</taxon>
    </lineage>
</organism>
<accession>A0A0G1CH44</accession>
<evidence type="ECO:0000313" key="1">
    <source>
        <dbReference type="EMBL" id="KKS84852.1"/>
    </source>
</evidence>
<dbReference type="STRING" id="1618436.UV59_C0013G0030"/>
<gene>
    <name evidence="1" type="ORF">UV59_C0013G0030</name>
</gene>
<name>A0A0G1CH44_9BACT</name>
<comment type="caution">
    <text evidence="1">The sequence shown here is derived from an EMBL/GenBank/DDBJ whole genome shotgun (WGS) entry which is preliminary data.</text>
</comment>
<dbReference type="EMBL" id="LCFB01000013">
    <property type="protein sequence ID" value="KKS84852.1"/>
    <property type="molecule type" value="Genomic_DNA"/>
</dbReference>
<evidence type="ECO:0000313" key="2">
    <source>
        <dbReference type="Proteomes" id="UP000034543"/>
    </source>
</evidence>
<sequence>MERRSGRANSVEVMGLVLPLKLSDGTEFRSFIISLPPGSITINQLTRNIMLLLEGTSDNPHKSALELFEKFIESPNLAKISSFEQPAYSTIWDKNSGEQIYFPAQNVDTILNSDYTQPTPEERILWPKASFLTEAEWKLVQGAFSGDQLQEDLGRNIASDWPTEIVVDYPLDEVKERLQLPDGTLWLDDLERKLLEVMNRNTVNFGLLPSHHDGSLNYYRRGLFWQLPQGMVISVKQQMNIFESKKFISPDGVEYLKRFVADPDFDASRYKGIGDVRIGYLSKALKELLPVEDSLDGTT</sequence>
<dbReference type="Proteomes" id="UP000034543">
    <property type="component" value="Unassembled WGS sequence"/>
</dbReference>